<evidence type="ECO:0000259" key="5">
    <source>
        <dbReference type="PROSITE" id="PS50835"/>
    </source>
</evidence>
<dbReference type="PANTHER" id="PTHR13817">
    <property type="entry name" value="TITIN"/>
    <property type="match status" value="1"/>
</dbReference>
<gene>
    <name evidence="7" type="ORF">ANANG_G00044890</name>
</gene>
<protein>
    <recommendedName>
        <fullName evidence="9">Myomesin 2a</fullName>
    </recommendedName>
</protein>
<dbReference type="FunFam" id="2.60.40.10:FF:000179">
    <property type="entry name" value="Myomesin 2"/>
    <property type="match status" value="1"/>
</dbReference>
<dbReference type="FunFam" id="2.60.40.10:FF:000124">
    <property type="entry name" value="Myomesin 1"/>
    <property type="match status" value="1"/>
</dbReference>
<accession>A0A9D3S4D5</accession>
<dbReference type="SMART" id="SM00060">
    <property type="entry name" value="FN3"/>
    <property type="match status" value="6"/>
</dbReference>
<dbReference type="PANTHER" id="PTHR13817:SF22">
    <property type="entry name" value="MYOMESIN-2"/>
    <property type="match status" value="1"/>
</dbReference>
<dbReference type="InterPro" id="IPR013783">
    <property type="entry name" value="Ig-like_fold"/>
</dbReference>
<evidence type="ECO:0000313" key="7">
    <source>
        <dbReference type="EMBL" id="KAG5855059.1"/>
    </source>
</evidence>
<feature type="compositionally biased region" description="Basic residues" evidence="4">
    <location>
        <begin position="28"/>
        <end position="37"/>
    </location>
</feature>
<keyword evidence="1" id="KW-0677">Repeat</keyword>
<dbReference type="PROSITE" id="PS50835">
    <property type="entry name" value="IG_LIKE"/>
    <property type="match status" value="4"/>
</dbReference>
<evidence type="ECO:0000256" key="1">
    <source>
        <dbReference type="ARBA" id="ARBA00022737"/>
    </source>
</evidence>
<dbReference type="CDD" id="cd00096">
    <property type="entry name" value="Ig"/>
    <property type="match status" value="1"/>
</dbReference>
<feature type="compositionally biased region" description="Low complexity" evidence="4">
    <location>
        <begin position="38"/>
        <end position="50"/>
    </location>
</feature>
<dbReference type="InterPro" id="IPR003961">
    <property type="entry name" value="FN3_dom"/>
</dbReference>
<feature type="domain" description="Fibronectin type-III" evidence="6">
    <location>
        <begin position="490"/>
        <end position="585"/>
    </location>
</feature>
<dbReference type="InterPro" id="IPR003598">
    <property type="entry name" value="Ig_sub2"/>
</dbReference>
<feature type="domain" description="Fibronectin type-III" evidence="6">
    <location>
        <begin position="687"/>
        <end position="786"/>
    </location>
</feature>
<evidence type="ECO:0000256" key="4">
    <source>
        <dbReference type="SAM" id="MobiDB-lite"/>
    </source>
</evidence>
<dbReference type="InterPro" id="IPR003599">
    <property type="entry name" value="Ig_sub"/>
</dbReference>
<dbReference type="SUPFAM" id="SSF48726">
    <property type="entry name" value="Immunoglobulin"/>
    <property type="match status" value="6"/>
</dbReference>
<keyword evidence="8" id="KW-1185">Reference proteome</keyword>
<feature type="region of interest" description="Disordered" evidence="4">
    <location>
        <begin position="575"/>
        <end position="594"/>
    </location>
</feature>
<dbReference type="InterPro" id="IPR036179">
    <property type="entry name" value="Ig-like_dom_sf"/>
</dbReference>
<evidence type="ECO:0000256" key="2">
    <source>
        <dbReference type="ARBA" id="ARBA00023179"/>
    </source>
</evidence>
<dbReference type="PRINTS" id="PR00014">
    <property type="entry name" value="FNTYPEIII"/>
</dbReference>
<dbReference type="PROSITE" id="PS50853">
    <property type="entry name" value="FN3"/>
    <property type="match status" value="6"/>
</dbReference>
<feature type="domain" description="Fibronectin type-III" evidence="6">
    <location>
        <begin position="792"/>
        <end position="890"/>
    </location>
</feature>
<evidence type="ECO:0008006" key="9">
    <source>
        <dbReference type="Google" id="ProtNLM"/>
    </source>
</evidence>
<dbReference type="FunFam" id="2.60.40.10:FF:000222">
    <property type="entry name" value="Myomesin 1"/>
    <property type="match status" value="1"/>
</dbReference>
<feature type="domain" description="Fibronectin type-III" evidence="6">
    <location>
        <begin position="362"/>
        <end position="457"/>
    </location>
</feature>
<dbReference type="FunFam" id="2.60.40.10:FF:000197">
    <property type="entry name" value="Myomesin 1"/>
    <property type="match status" value="1"/>
</dbReference>
<dbReference type="InterPro" id="IPR013098">
    <property type="entry name" value="Ig_I-set"/>
</dbReference>
<dbReference type="FunFam" id="2.60.40.10:FF:000029">
    <property type="entry name" value="Myomesin 1"/>
    <property type="match status" value="4"/>
</dbReference>
<feature type="domain" description="Ig-like" evidence="5">
    <location>
        <begin position="131"/>
        <end position="222"/>
    </location>
</feature>
<dbReference type="CDD" id="cd00063">
    <property type="entry name" value="FN3"/>
    <property type="match status" value="6"/>
</dbReference>
<evidence type="ECO:0000259" key="6">
    <source>
        <dbReference type="PROSITE" id="PS50853"/>
    </source>
</evidence>
<dbReference type="InterPro" id="IPR007110">
    <property type="entry name" value="Ig-like_dom"/>
</dbReference>
<keyword evidence="2" id="KW-0514">Muscle protein</keyword>
<keyword evidence="3" id="KW-0393">Immunoglobulin domain</keyword>
<dbReference type="FunFam" id="2.60.40.10:FF:000134">
    <property type="entry name" value="Myomesin 1"/>
    <property type="match status" value="1"/>
</dbReference>
<proteinExistence type="predicted"/>
<dbReference type="SUPFAM" id="SSF49265">
    <property type="entry name" value="Fibronectin type III"/>
    <property type="match status" value="4"/>
</dbReference>
<dbReference type="SMART" id="SM00408">
    <property type="entry name" value="IGc2"/>
    <property type="match status" value="3"/>
</dbReference>
<organism evidence="7 8">
    <name type="scientific">Anguilla anguilla</name>
    <name type="common">European freshwater eel</name>
    <name type="synonym">Muraena anguilla</name>
    <dbReference type="NCBI Taxonomy" id="7936"/>
    <lineage>
        <taxon>Eukaryota</taxon>
        <taxon>Metazoa</taxon>
        <taxon>Chordata</taxon>
        <taxon>Craniata</taxon>
        <taxon>Vertebrata</taxon>
        <taxon>Euteleostomi</taxon>
        <taxon>Actinopterygii</taxon>
        <taxon>Neopterygii</taxon>
        <taxon>Teleostei</taxon>
        <taxon>Anguilliformes</taxon>
        <taxon>Anguillidae</taxon>
        <taxon>Anguilla</taxon>
    </lineage>
</organism>
<feature type="domain" description="Ig-like" evidence="5">
    <location>
        <begin position="1450"/>
        <end position="1528"/>
    </location>
</feature>
<feature type="domain" description="Ig-like" evidence="5">
    <location>
        <begin position="243"/>
        <end position="331"/>
    </location>
</feature>
<dbReference type="InterPro" id="IPR036116">
    <property type="entry name" value="FN3_sf"/>
</dbReference>
<dbReference type="InterPro" id="IPR050964">
    <property type="entry name" value="Striated_Muscle_Regulatory"/>
</dbReference>
<feature type="domain" description="Fibronectin type-III" evidence="6">
    <location>
        <begin position="906"/>
        <end position="1003"/>
    </location>
</feature>
<dbReference type="EMBL" id="JAFIRN010000002">
    <property type="protein sequence ID" value="KAG5855059.1"/>
    <property type="molecule type" value="Genomic_DNA"/>
</dbReference>
<dbReference type="FunFam" id="2.60.40.10:FF:000192">
    <property type="entry name" value="Myomesin 1"/>
    <property type="match status" value="1"/>
</dbReference>
<reference evidence="7" key="1">
    <citation type="submission" date="2021-01" db="EMBL/GenBank/DDBJ databases">
        <title>A chromosome-scale assembly of European eel, Anguilla anguilla.</title>
        <authorList>
            <person name="Henkel C."/>
            <person name="Jong-Raadsen S.A."/>
            <person name="Dufour S."/>
            <person name="Weltzien F.-A."/>
            <person name="Palstra A.P."/>
            <person name="Pelster B."/>
            <person name="Spaink H.P."/>
            <person name="Van Den Thillart G.E."/>
            <person name="Jansen H."/>
            <person name="Zahm M."/>
            <person name="Klopp C."/>
            <person name="Cedric C."/>
            <person name="Louis A."/>
            <person name="Berthelot C."/>
            <person name="Parey E."/>
            <person name="Roest Crollius H."/>
            <person name="Montfort J."/>
            <person name="Robinson-Rechavi M."/>
            <person name="Bucao C."/>
            <person name="Bouchez O."/>
            <person name="Gislard M."/>
            <person name="Lluch J."/>
            <person name="Milhes M."/>
            <person name="Lampietro C."/>
            <person name="Lopez Roques C."/>
            <person name="Donnadieu C."/>
            <person name="Braasch I."/>
            <person name="Desvignes T."/>
            <person name="Postlethwait J."/>
            <person name="Bobe J."/>
            <person name="Guiguen Y."/>
            <person name="Dirks R."/>
        </authorList>
    </citation>
    <scope>NUCLEOTIDE SEQUENCE</scope>
    <source>
        <strain evidence="7">Tag_6206</strain>
        <tissue evidence="7">Liver</tissue>
    </source>
</reference>
<dbReference type="FunFam" id="2.60.40.10:FF:000670">
    <property type="entry name" value="Myomesin 2"/>
    <property type="match status" value="1"/>
</dbReference>
<dbReference type="SMART" id="SM00409">
    <property type="entry name" value="IG"/>
    <property type="match status" value="5"/>
</dbReference>
<feature type="domain" description="Fibronectin type-III" evidence="6">
    <location>
        <begin position="591"/>
        <end position="684"/>
    </location>
</feature>
<dbReference type="Gene3D" id="2.60.40.10">
    <property type="entry name" value="Immunoglobulins"/>
    <property type="match status" value="13"/>
</dbReference>
<comment type="caution">
    <text evidence="7">The sequence shown here is derived from an EMBL/GenBank/DDBJ whole genome shotgun (WGS) entry which is preliminary data.</text>
</comment>
<feature type="domain" description="Ig-like" evidence="5">
    <location>
        <begin position="1222"/>
        <end position="1303"/>
    </location>
</feature>
<dbReference type="Proteomes" id="UP001044222">
    <property type="component" value="Unassembled WGS sequence"/>
</dbReference>
<evidence type="ECO:0000313" key="8">
    <source>
        <dbReference type="Proteomes" id="UP001044222"/>
    </source>
</evidence>
<dbReference type="FunFam" id="2.60.40.10:FF:000233">
    <property type="entry name" value="Myomesin 1"/>
    <property type="match status" value="1"/>
</dbReference>
<name>A0A9D3S4D5_ANGAN</name>
<dbReference type="GO" id="GO:0005198">
    <property type="term" value="F:structural molecule activity"/>
    <property type="evidence" value="ECO:0007669"/>
    <property type="project" value="UniProtKB-ARBA"/>
</dbReference>
<evidence type="ECO:0000256" key="3">
    <source>
        <dbReference type="ARBA" id="ARBA00023319"/>
    </source>
</evidence>
<dbReference type="Pfam" id="PF00041">
    <property type="entry name" value="fn3"/>
    <property type="match status" value="6"/>
</dbReference>
<feature type="region of interest" description="Disordered" evidence="4">
    <location>
        <begin position="28"/>
        <end position="64"/>
    </location>
</feature>
<dbReference type="FunFam" id="2.60.40.10:FF:000069">
    <property type="entry name" value="Alpha-protein kinase 3"/>
    <property type="match status" value="1"/>
</dbReference>
<sequence length="1543" mass="172033">MLLHFAVLYSPGLDRSSEAKYVAQKYSRKTSSKKIQSHHQATAQASQSIQPAKEEPAYNVPTFRQRTGEEKEVDEFERCAIHCGRVLSELQYEVHLMRESAHREVESIEIKREAEMMSVKKYYHEEVGKSPDFLMTLRSHTVWEKLPVKLFCTVEGHPIPVVKWLKDGIVIDRLKAPGKYIMDSKYGVHSLVISRCGISDSGQYSAVATNLHGTATTSASVVVKRAVGNEEPTPPLLFPCQVPPLSNIQHTKLDITFVEKFGVTFGSEGDTVSLICKMVVNPDLANLQPEIMWYRDDHLLTESKWVEMKFGGGTAQLTLPHLNKDDEGLYTLRMWTKSGTTEHSAYLFVKDAAPLVAGAPGAPMDIKVLDANQDYVFLTWKAPNTTTEGPITGYFVDRRESGTEVWVQCNDSPVKICKYPVHGLSMGLSYHFRVRAVNSAGISRPSRSTDKVAALDPTDEERRQVIKLGGHREIVLHQDDLEGHVKIPGPPTNVHASEISNSFVVISWDPPHPRGREPVLYLIEKSVVGSDAWQRLNTGVALKSPRYPVFDLESSKQYLFRVYTVNKYGTSEASVPTGPIKKEDPHSVPSAPGQVVATRNTKSSAFVQWDPPKNPSNLIGYYIDACVVGTKAWIPCNHKPYKHTRFVVHGLTGGEAYVFRVQAVNDFGLSDESQESAPLLVEAAITVPSSPYGITLLSCDGASMTLGWKHPKYSGGSKVNAYYIDQREATSLHWSEVNVPPIKERIFQVENLKEGLFYEFNIQAGNLAGVGLPSEPSAPFHCVAWDMSEPGPPHDLSFLEVRNNSLLIQWKAPVYSGESAVTGYFVDVSKKAHSEWTTVNEAAVKHHYLKVSGLEKGETYVFRVRAVNAQGVGKASDDSEPVCLKALPEPSAPFHCVAWDMSEPGPPHDLSFLEVRNNSLLIQWKAPVYSGESAVTGYFVDVSKKAHSEWTTVNEAAVKHHYLKVSGLEKGETYVFRVRAVNAQGVGKASDDSEPVCLKALPGTKEIHCGVDEETGDIFMSFEACEMSEISQFIWSKSYKEITESPRVKIETKGKCSKLTFTSPDKDDLGTFSVAVTDTDGVSASHVLNEEDLAKMLELSYAIRHPIVPLKTGLAYEILERGRVRFWVQAQKLSSAVSYRFIVNDKEVTSSESHKISHNVSTGIIEMVVDRFTKENEGTYTVQIHDGKAKNQSSLVLVGDAFKAALKEAEFQRKEYIRKQGPHFQEYISFYVEEDCTVMLVCKVANVKKETTFHWYKDDEEIVLEVEPKPMSGTCSLPIPLFSRKDQGIYKATLGDDRGKDVSIFDISGQVFEDIINAIAHIAGSSASELKLQCTPEGIRLQCYMKYYTEEMRTHWFHKESKISSSEKLRIGGTSEMAWMQICEPTDKDKGHYAIEILDAKMSHTRTFDLSGQAYTEAYAEFQRLKAAAFAEKNRGRVVGGLPDVVTIMEKKTLSLTCTVWGDPSPEVTWFKNEQEVASDDHNLISFESGKFASLTIKSVTSEDSGKYSINVRNKYGGEFVEITSKVSHPTCWCKVTNSPNWC</sequence>
<dbReference type="Pfam" id="PF07679">
    <property type="entry name" value="I-set"/>
    <property type="match status" value="3"/>
</dbReference>